<reference evidence="3" key="2">
    <citation type="submission" date="2022-01" db="EMBL/GenBank/DDBJ databases">
        <authorList>
            <person name="Yamashiro T."/>
            <person name="Shiraishi A."/>
            <person name="Satake H."/>
            <person name="Nakayama K."/>
        </authorList>
    </citation>
    <scope>NUCLEOTIDE SEQUENCE</scope>
</reference>
<evidence type="ECO:0000256" key="1">
    <source>
        <dbReference type="SAM" id="MobiDB-lite"/>
    </source>
</evidence>
<keyword evidence="4" id="KW-1185">Reference proteome</keyword>
<dbReference type="EMBL" id="BQNB010008745">
    <property type="protein sequence ID" value="GJS53710.1"/>
    <property type="molecule type" value="Genomic_DNA"/>
</dbReference>
<accession>A0ABQ4WLE2</accession>
<dbReference type="PANTHER" id="PTHR11439">
    <property type="entry name" value="GAG-POL-RELATED RETROTRANSPOSON"/>
    <property type="match status" value="1"/>
</dbReference>
<feature type="transmembrane region" description="Helical" evidence="2">
    <location>
        <begin position="1129"/>
        <end position="1154"/>
    </location>
</feature>
<evidence type="ECO:0000313" key="4">
    <source>
        <dbReference type="Proteomes" id="UP001151760"/>
    </source>
</evidence>
<comment type="caution">
    <text evidence="3">The sequence shown here is derived from an EMBL/GenBank/DDBJ whole genome shotgun (WGS) entry which is preliminary data.</text>
</comment>
<keyword evidence="2" id="KW-0812">Transmembrane</keyword>
<feature type="compositionally biased region" description="Basic and acidic residues" evidence="1">
    <location>
        <begin position="845"/>
        <end position="854"/>
    </location>
</feature>
<evidence type="ECO:0000313" key="3">
    <source>
        <dbReference type="EMBL" id="GJS53710.1"/>
    </source>
</evidence>
<name>A0ABQ4WLE2_9ASTR</name>
<sequence length="1220" mass="140386">MLPLWTSRSPPSLLVQRILLNKWDSNHQRSEEKKAAESRNGNECENNEVDDNIVLWMCLMIHICHDLEEISRFSDAEDDGAEAEMTNLDTHIVSPIHTTIIHKDHPVEQIIGDIHSTPQTRRMKKSPIKKGNPGLKDPRWMRLYKESFCNSNYNKFSNLVWIYHLAKGPLMDVKSAFLYGKIKEEVYVCQPPGFEDLRLLLTDVLQREKALYGCNQSSYKLGLQVKQKEDGIFISQDKYVIEILKKFGFSDVKTASTPWKPISLCSKMQMVKIFQVNPKDSHLYAVKRIFRYLKGQPKLGLWYPKDSPFDLVAYTDSDYAGASLDRKSTTGGCQFLGCRLISWQCKKQIVVANSTTEADRLYTKDGWNGVDKLLRIELGLKSVTEELQLPRKIRHQCRAKFFVDSHNMVAYMEKSIENANFPEICRLPESNPIRFMHRLRATHRNTESSVRRDLQFDDEDDKQIENLSDVNVVYDTPSHTKNIFTNMRRQGKYFSRTVTPLFSYMLEQQADMGEGSRQPTDPQHTSTSAQPFNDEQITNPSSSQPKKTYKRRKPKKVTKIPQSSEPTNLVVDEAVHKRRGDNVERAATNATSLDAKQDNGVINLEVDETKLNVTFDGNSVTKLSERVLDLETIKTAQAKEIANLKKRVKKLERKRKSRTPGMNLSNCYDANSKDTVEEGEVQVPTADMEVNTASASVTTAGVSTTTLLIEDEDLTIAQTLMKMKSEKSKDKGKAKMIEPKKPLKRKAQIKFDEEVAQRLHKSKGELSVEEKSRLFVELMDKRKKHFARLKAEERRRKPPTKAQKRNQIRLFNKTISWIDSFVHMDSEVVKGNKDKAKGSKKRTRKGLDEESVKRQKLEDDAEKAELKLCLEIVPNDDKAVNFKPLATKSPIVDWKTQILGEEIYYQIKRADGSYKMYKIFSEMLNDFDRQDLIDLYRLVTERFKTTRPEGSDRLLWGDLMTIFKPSEEDELWRNQQDYTLIKARELSYSWEDRGIKRHLSAVKVTAAGYRFLLCCPVTTEENVQKKNDMKARSMLLMALPNEHLMTCNQVYKLLDLFAAIQTRFLVLQKIVKLTGLILGENISQEDLNCENFESLLLNETQVIVITRVKWTLQAQAQAQILRTWLLCHLLAVLMKLILLMELVLLTLKLALLALKLALLNYQVKLLANLSDDTVYAFLASQPNGSQVVNDDLKQIHKDDIEEIDLKWQLALLIIGQEGFF</sequence>
<protein>
    <submittedName>
        <fullName evidence="3">Ribonuclease H-like domain-containing protein</fullName>
    </submittedName>
</protein>
<evidence type="ECO:0000256" key="2">
    <source>
        <dbReference type="SAM" id="Phobius"/>
    </source>
</evidence>
<keyword evidence="2" id="KW-1133">Transmembrane helix</keyword>
<feature type="compositionally biased region" description="Basic residues" evidence="1">
    <location>
        <begin position="547"/>
        <end position="558"/>
    </location>
</feature>
<feature type="compositionally biased region" description="Polar residues" evidence="1">
    <location>
        <begin position="517"/>
        <end position="544"/>
    </location>
</feature>
<organism evidence="3 4">
    <name type="scientific">Tanacetum coccineum</name>
    <dbReference type="NCBI Taxonomy" id="301880"/>
    <lineage>
        <taxon>Eukaryota</taxon>
        <taxon>Viridiplantae</taxon>
        <taxon>Streptophyta</taxon>
        <taxon>Embryophyta</taxon>
        <taxon>Tracheophyta</taxon>
        <taxon>Spermatophyta</taxon>
        <taxon>Magnoliopsida</taxon>
        <taxon>eudicotyledons</taxon>
        <taxon>Gunneridae</taxon>
        <taxon>Pentapetalae</taxon>
        <taxon>asterids</taxon>
        <taxon>campanulids</taxon>
        <taxon>Asterales</taxon>
        <taxon>Asteraceae</taxon>
        <taxon>Asteroideae</taxon>
        <taxon>Anthemideae</taxon>
        <taxon>Anthemidinae</taxon>
        <taxon>Tanacetum</taxon>
    </lineage>
</organism>
<dbReference type="PANTHER" id="PTHR11439:SF495">
    <property type="entry name" value="REVERSE TRANSCRIPTASE, RNA-DEPENDENT DNA POLYMERASE-RELATED"/>
    <property type="match status" value="1"/>
</dbReference>
<feature type="region of interest" description="Disordered" evidence="1">
    <location>
        <begin position="831"/>
        <end position="854"/>
    </location>
</feature>
<feature type="region of interest" description="Disordered" evidence="1">
    <location>
        <begin position="510"/>
        <end position="567"/>
    </location>
</feature>
<keyword evidence="2" id="KW-0472">Membrane</keyword>
<gene>
    <name evidence="3" type="ORF">Tco_0627072</name>
</gene>
<dbReference type="Proteomes" id="UP001151760">
    <property type="component" value="Unassembled WGS sequence"/>
</dbReference>
<dbReference type="CDD" id="cd09272">
    <property type="entry name" value="RNase_HI_RT_Ty1"/>
    <property type="match status" value="1"/>
</dbReference>
<proteinExistence type="predicted"/>
<reference evidence="3" key="1">
    <citation type="journal article" date="2022" name="Int. J. Mol. Sci.">
        <title>Draft Genome of Tanacetum Coccineum: Genomic Comparison of Closely Related Tanacetum-Family Plants.</title>
        <authorList>
            <person name="Yamashiro T."/>
            <person name="Shiraishi A."/>
            <person name="Nakayama K."/>
            <person name="Satake H."/>
        </authorList>
    </citation>
    <scope>NUCLEOTIDE SEQUENCE</scope>
</reference>